<dbReference type="GO" id="GO:0032580">
    <property type="term" value="C:Golgi cisterna membrane"/>
    <property type="evidence" value="ECO:0007669"/>
    <property type="project" value="UniProtKB-SubCell"/>
</dbReference>
<evidence type="ECO:0000256" key="10">
    <source>
        <dbReference type="SAM" id="Coils"/>
    </source>
</evidence>
<dbReference type="PANTHER" id="PTHR12369:SF45">
    <property type="entry name" value="HEXOSYLTRANSFERASE"/>
    <property type="match status" value="1"/>
</dbReference>
<evidence type="ECO:0000256" key="7">
    <source>
        <dbReference type="ARBA" id="ARBA00023034"/>
    </source>
</evidence>
<name>A0AAD9JEE6_9ANNE</name>
<dbReference type="InterPro" id="IPR008428">
    <property type="entry name" value="Chond_GalNAc"/>
</dbReference>
<protein>
    <recommendedName>
        <fullName evidence="9">Hexosyltransferase</fullName>
        <ecNumber evidence="9">2.4.1.-</ecNumber>
    </recommendedName>
</protein>
<evidence type="ECO:0000256" key="9">
    <source>
        <dbReference type="RuleBase" id="RU364016"/>
    </source>
</evidence>
<comment type="subcellular location">
    <subcellularLocation>
        <location evidence="1 9">Golgi apparatus</location>
        <location evidence="1 9">Golgi stack membrane</location>
        <topology evidence="1 9">Single-pass type II membrane protein</topology>
    </subcellularLocation>
</comment>
<keyword evidence="10" id="KW-0175">Coiled coil</keyword>
<evidence type="ECO:0000313" key="12">
    <source>
        <dbReference type="EMBL" id="KAK2150845.1"/>
    </source>
</evidence>
<evidence type="ECO:0000256" key="11">
    <source>
        <dbReference type="SAM" id="SignalP"/>
    </source>
</evidence>
<dbReference type="Gene3D" id="3.90.550.10">
    <property type="entry name" value="Spore Coat Polysaccharide Biosynthesis Protein SpsA, Chain A"/>
    <property type="match status" value="1"/>
</dbReference>
<proteinExistence type="inferred from homology"/>
<comment type="caution">
    <text evidence="12">The sequence shown here is derived from an EMBL/GenBank/DDBJ whole genome shotgun (WGS) entry which is preliminary data.</text>
</comment>
<dbReference type="EC" id="2.4.1.-" evidence="9"/>
<feature type="chain" id="PRO_5042158311" description="Hexosyltransferase" evidence="11">
    <location>
        <begin position="23"/>
        <end position="531"/>
    </location>
</feature>
<organism evidence="12 13">
    <name type="scientific">Paralvinella palmiformis</name>
    <dbReference type="NCBI Taxonomy" id="53620"/>
    <lineage>
        <taxon>Eukaryota</taxon>
        <taxon>Metazoa</taxon>
        <taxon>Spiralia</taxon>
        <taxon>Lophotrochozoa</taxon>
        <taxon>Annelida</taxon>
        <taxon>Polychaeta</taxon>
        <taxon>Sedentaria</taxon>
        <taxon>Canalipalpata</taxon>
        <taxon>Terebellida</taxon>
        <taxon>Terebelliformia</taxon>
        <taxon>Alvinellidae</taxon>
        <taxon>Paralvinella</taxon>
    </lineage>
</organism>
<dbReference type="PANTHER" id="PTHR12369">
    <property type="entry name" value="CHONDROITIN SYNTHASE"/>
    <property type="match status" value="1"/>
</dbReference>
<dbReference type="InterPro" id="IPR029044">
    <property type="entry name" value="Nucleotide-diphossugar_trans"/>
</dbReference>
<sequence length="531" mass="61971">MPRVLLLLFALCSLTMIFITRCGISFEEPEAQPQHPSRRALESISHQMAAPHDGVTEREQFEEQLQQLIRQKEAFYKAELARLEQRIANLQAQLQESRHMASEFVQKTSDEMQYKGQTLYYKNHFKDKLDEAEILNGVQLNNEYELIPFCRFTLSRLYLIDPGLGKRVVEKPIGFKKKELTEVVTFAIDQLNEAQEEDENVFTSENFLEGIYRTEPGIGSQYELYFRDVDYKSTTTRYKKVSIFRPYGPLQLISKSDLHTRKDMINLILPLSGRVEKFRQFMERFVKVCIHVDKRVFLTVVYFGMDGLNDVKNIIGSVSKSYRFKNIKLITLNESFSRGRGLQIGAQSWIQGDVLLFLCDVDIVFSTDFLERCRLNAKRGERVYYPIVFSLYNPQVVYSLQDVPIPPENEQLIISKDTGFWRDFGYGMTCQYRSDLLKMKGFDETIQGWGMEDVLLYRKYVKSEIMVIRATDPSIFHLWHDKYCDPKLQPDQYKGCIRSKALNEASHAQLGMLAFKDEIDEHKALMQMNQS</sequence>
<keyword evidence="3 9" id="KW-0808">Transferase</keyword>
<keyword evidence="13" id="KW-1185">Reference proteome</keyword>
<reference evidence="12" key="1">
    <citation type="journal article" date="2023" name="Mol. Biol. Evol.">
        <title>Third-Generation Sequencing Reveals the Adaptive Role of the Epigenome in Three Deep-Sea Polychaetes.</title>
        <authorList>
            <person name="Perez M."/>
            <person name="Aroh O."/>
            <person name="Sun Y."/>
            <person name="Lan Y."/>
            <person name="Juniper S.K."/>
            <person name="Young C.R."/>
            <person name="Angers B."/>
            <person name="Qian P.Y."/>
        </authorList>
    </citation>
    <scope>NUCLEOTIDE SEQUENCE</scope>
    <source>
        <strain evidence="12">P08H-3</strain>
    </source>
</reference>
<keyword evidence="4" id="KW-0812">Transmembrane</keyword>
<keyword evidence="5 9" id="KW-0735">Signal-anchor</keyword>
<keyword evidence="7 9" id="KW-0333">Golgi apparatus</keyword>
<feature type="coiled-coil region" evidence="10">
    <location>
        <begin position="58"/>
        <end position="100"/>
    </location>
</feature>
<feature type="signal peptide" evidence="11">
    <location>
        <begin position="1"/>
        <end position="22"/>
    </location>
</feature>
<evidence type="ECO:0000256" key="6">
    <source>
        <dbReference type="ARBA" id="ARBA00022989"/>
    </source>
</evidence>
<dbReference type="AlphaFoldDB" id="A0AAD9JEE6"/>
<evidence type="ECO:0000256" key="2">
    <source>
        <dbReference type="ARBA" id="ARBA00009239"/>
    </source>
</evidence>
<comment type="similarity">
    <text evidence="2 9">Belongs to the chondroitin N-acetylgalactosaminyltransferase family.</text>
</comment>
<evidence type="ECO:0000256" key="8">
    <source>
        <dbReference type="ARBA" id="ARBA00023136"/>
    </source>
</evidence>
<dbReference type="InterPro" id="IPR051227">
    <property type="entry name" value="CS_glycosyltransferase"/>
</dbReference>
<dbReference type="SUPFAM" id="SSF53448">
    <property type="entry name" value="Nucleotide-diphospho-sugar transferases"/>
    <property type="match status" value="1"/>
</dbReference>
<evidence type="ECO:0000256" key="1">
    <source>
        <dbReference type="ARBA" id="ARBA00004447"/>
    </source>
</evidence>
<evidence type="ECO:0000256" key="3">
    <source>
        <dbReference type="ARBA" id="ARBA00022679"/>
    </source>
</evidence>
<dbReference type="Pfam" id="PF05679">
    <property type="entry name" value="CHGN"/>
    <property type="match status" value="1"/>
</dbReference>
<accession>A0AAD9JEE6</accession>
<dbReference type="GO" id="GO:0047238">
    <property type="term" value="F:glucuronosyl-N-acetylgalactosaminyl-proteoglycan 4-beta-N-acetylgalactosaminyltransferase activity"/>
    <property type="evidence" value="ECO:0007669"/>
    <property type="project" value="TreeGrafter"/>
</dbReference>
<keyword evidence="8" id="KW-0472">Membrane</keyword>
<gene>
    <name evidence="12" type="ORF">LSH36_386g02032</name>
</gene>
<evidence type="ECO:0000256" key="5">
    <source>
        <dbReference type="ARBA" id="ARBA00022968"/>
    </source>
</evidence>
<dbReference type="EMBL" id="JAODUP010000386">
    <property type="protein sequence ID" value="KAK2150845.1"/>
    <property type="molecule type" value="Genomic_DNA"/>
</dbReference>
<evidence type="ECO:0000313" key="13">
    <source>
        <dbReference type="Proteomes" id="UP001208570"/>
    </source>
</evidence>
<dbReference type="Proteomes" id="UP001208570">
    <property type="component" value="Unassembled WGS sequence"/>
</dbReference>
<keyword evidence="11" id="KW-0732">Signal</keyword>
<keyword evidence="6" id="KW-1133">Transmembrane helix</keyword>
<evidence type="ECO:0000256" key="4">
    <source>
        <dbReference type="ARBA" id="ARBA00022692"/>
    </source>
</evidence>